<dbReference type="CDD" id="cd01451">
    <property type="entry name" value="vWA_Magnesium_chelatase"/>
    <property type="match status" value="1"/>
</dbReference>
<dbReference type="InterPro" id="IPR041628">
    <property type="entry name" value="ChlI/MoxR_AAA_lid"/>
</dbReference>
<dbReference type="InterPro" id="IPR002035">
    <property type="entry name" value="VWF_A"/>
</dbReference>
<protein>
    <recommendedName>
        <fullName evidence="3">VWFA domain-containing protein</fullName>
    </recommendedName>
</protein>
<reference evidence="4 5" key="1">
    <citation type="journal article" date="2016" name="Int. J. Syst. Evol. Microbiol.">
        <title>Caldimicrobium thiodismutans sp. nov., a sulfur-disproportionating bacterium isolated from a hot spring, and emended description of the genus Caldimicrobium.</title>
        <authorList>
            <person name="Kojima H."/>
            <person name="Umezawa K."/>
            <person name="Fukui M."/>
        </authorList>
    </citation>
    <scope>NUCLEOTIDE SEQUENCE [LARGE SCALE GENOMIC DNA]</scope>
    <source>
        <strain evidence="4 5">TF1</strain>
    </source>
</reference>
<feature type="domain" description="VWFA" evidence="3">
    <location>
        <begin position="427"/>
        <end position="612"/>
    </location>
</feature>
<dbReference type="Gene3D" id="3.40.50.410">
    <property type="entry name" value="von Willebrand factor, type A domain"/>
    <property type="match status" value="1"/>
</dbReference>
<dbReference type="AlphaFoldDB" id="A0A0U4N1B8"/>
<dbReference type="InterPro" id="IPR036465">
    <property type="entry name" value="vWFA_dom_sf"/>
</dbReference>
<dbReference type="Gene3D" id="1.10.8.80">
    <property type="entry name" value="Magnesium chelatase subunit I, C-Terminal domain"/>
    <property type="match status" value="1"/>
</dbReference>
<dbReference type="STRING" id="1653476.THC_0620"/>
<feature type="compositionally biased region" description="Basic and acidic residues" evidence="2">
    <location>
        <begin position="266"/>
        <end position="302"/>
    </location>
</feature>
<reference evidence="5" key="2">
    <citation type="journal article" date="2016" name="Int. J. Syst. Evol. Microbiol.">
        <title>Caldimicrobium thiodismutans sp. nov., a sulfur-disproportionating bacterium isolated from a hot spring.</title>
        <authorList>
            <person name="Kojima H."/>
            <person name="Umezawa K."/>
            <person name="Fukui M."/>
        </authorList>
    </citation>
    <scope>NUCLEOTIDE SEQUENCE [LARGE SCALE GENOMIC DNA]</scope>
    <source>
        <strain evidence="5">TF1</strain>
    </source>
</reference>
<accession>A0A0U4N1B8</accession>
<evidence type="ECO:0000256" key="2">
    <source>
        <dbReference type="SAM" id="MobiDB-lite"/>
    </source>
</evidence>
<dbReference type="PROSITE" id="PS50234">
    <property type="entry name" value="VWFA"/>
    <property type="match status" value="1"/>
</dbReference>
<dbReference type="Pfam" id="PF13519">
    <property type="entry name" value="VWA_2"/>
    <property type="match status" value="1"/>
</dbReference>
<dbReference type="RefSeq" id="WP_068513161.1">
    <property type="nucleotide sequence ID" value="NZ_AP014945.1"/>
</dbReference>
<dbReference type="Proteomes" id="UP000068196">
    <property type="component" value="Chromosome"/>
</dbReference>
<dbReference type="InterPro" id="IPR041702">
    <property type="entry name" value="BchD/ChlD_VWA"/>
</dbReference>
<evidence type="ECO:0000259" key="3">
    <source>
        <dbReference type="PROSITE" id="PS50234"/>
    </source>
</evidence>
<feature type="region of interest" description="Disordered" evidence="2">
    <location>
        <begin position="266"/>
        <end position="336"/>
    </location>
</feature>
<name>A0A0U4N1B8_9BACT</name>
<evidence type="ECO:0000256" key="1">
    <source>
        <dbReference type="ARBA" id="ARBA00005799"/>
    </source>
</evidence>
<evidence type="ECO:0000313" key="4">
    <source>
        <dbReference type="EMBL" id="BAU23014.1"/>
    </source>
</evidence>
<dbReference type="SUPFAM" id="SSF52540">
    <property type="entry name" value="P-loop containing nucleoside triphosphate hydrolases"/>
    <property type="match status" value="1"/>
</dbReference>
<sequence length="612" mass="69543">MNFWKDFEETFFPEIKGNLSVKLALVLNLIDPNCSGALILGESGTGKSKLLINFYKMAKALSLPCEYLPLGVSEENLLGGLDLERTLEKGEIINFEGILSKVKGGYLLVDDLYLLSESLLSIIFSKIHTFTLIATHNPLEGEINPHYLEKIGLIAFTEAFGNRALRKDLLKEKFNLNDEKEPSQRALRKIILVRNLLKRVKIPESMWEKAVNLALKEGALSHRSEIILLLSARAFTALKNEESIKEEYLSFLAPLVFTHRKKLKEEKPVEPKQRDIESKGEKKEESQRREIKPEESPKDEKVGNFNFSMDTKGKVSEEKGEEERENLQKPSSSKEEVFPIIMPQGVSEFLLKGKKVGSHGKRLLGKSQSSSFRKIGIKFQGERREIDLYETLKASLPYQKVRGFNGKIIIKKEDLRFSKREGKGRTLLLLVVDGSGSMGVHQRMKYVKGVIFHFLKSSYRRRDRVAIIVFRKFGAELLVPPSNSLEFAYRVLKDLPVGGNTPLSAGLELAKKTIKIYKSSHPQDHILLLLFTDGKANIPIKPKGDPWKEIKILSEEIAKIKGITGIVIDTEKERELIRFELAKDLAKMLRAHYFKMENLSETTLVKILRIAN</sequence>
<comment type="similarity">
    <text evidence="1">Belongs to the Mg-chelatase subunits D/I family.</text>
</comment>
<dbReference type="SMART" id="SM00327">
    <property type="entry name" value="VWA"/>
    <property type="match status" value="1"/>
</dbReference>
<dbReference type="PANTHER" id="PTHR35023">
    <property type="entry name" value="CHELATASE-RELATED"/>
    <property type="match status" value="1"/>
</dbReference>
<gene>
    <name evidence="4" type="ORF">THC_0620</name>
</gene>
<dbReference type="Pfam" id="PF17863">
    <property type="entry name" value="AAA_lid_2"/>
    <property type="match status" value="1"/>
</dbReference>
<proteinExistence type="inferred from homology"/>
<dbReference type="SUPFAM" id="SSF53300">
    <property type="entry name" value="vWA-like"/>
    <property type="match status" value="1"/>
</dbReference>
<dbReference type="PANTHER" id="PTHR35023:SF1">
    <property type="entry name" value="MG-PROTOPORPHYRIN IX CHELATASE"/>
    <property type="match status" value="1"/>
</dbReference>
<dbReference type="OrthoDB" id="9775079at2"/>
<dbReference type="KEGG" id="cthi:THC_0620"/>
<organism evidence="4 5">
    <name type="scientific">Caldimicrobium thiodismutans</name>
    <dbReference type="NCBI Taxonomy" id="1653476"/>
    <lineage>
        <taxon>Bacteria</taxon>
        <taxon>Pseudomonadati</taxon>
        <taxon>Thermodesulfobacteriota</taxon>
        <taxon>Thermodesulfobacteria</taxon>
        <taxon>Thermodesulfobacteriales</taxon>
        <taxon>Thermodesulfobacteriaceae</taxon>
        <taxon>Caldimicrobium</taxon>
    </lineage>
</organism>
<dbReference type="EMBL" id="AP014945">
    <property type="protein sequence ID" value="BAU23014.1"/>
    <property type="molecule type" value="Genomic_DNA"/>
</dbReference>
<dbReference type="Gene3D" id="3.40.50.300">
    <property type="entry name" value="P-loop containing nucleotide triphosphate hydrolases"/>
    <property type="match status" value="1"/>
</dbReference>
<dbReference type="InterPro" id="IPR052989">
    <property type="entry name" value="Mg-chelatase_DI-like"/>
</dbReference>
<keyword evidence="5" id="KW-1185">Reference proteome</keyword>
<evidence type="ECO:0000313" key="5">
    <source>
        <dbReference type="Proteomes" id="UP000068196"/>
    </source>
</evidence>
<feature type="compositionally biased region" description="Basic and acidic residues" evidence="2">
    <location>
        <begin position="311"/>
        <end position="336"/>
    </location>
</feature>
<dbReference type="InterPro" id="IPR027417">
    <property type="entry name" value="P-loop_NTPase"/>
</dbReference>